<dbReference type="InterPro" id="IPR050297">
    <property type="entry name" value="LipidA_mod_glycosyltrf_83"/>
</dbReference>
<feature type="transmembrane region" description="Helical" evidence="8">
    <location>
        <begin position="56"/>
        <end position="77"/>
    </location>
</feature>
<keyword evidence="5 8" id="KW-0812">Transmembrane</keyword>
<keyword evidence="11" id="KW-1185">Reference proteome</keyword>
<dbReference type="KEGG" id="rhg:EXZ61_02925"/>
<keyword evidence="7 8" id="KW-0472">Membrane</keyword>
<accession>A0A515EKN1</accession>
<evidence type="ECO:0000256" key="3">
    <source>
        <dbReference type="ARBA" id="ARBA00022676"/>
    </source>
</evidence>
<evidence type="ECO:0000256" key="1">
    <source>
        <dbReference type="ARBA" id="ARBA00004651"/>
    </source>
</evidence>
<feature type="transmembrane region" description="Helical" evidence="8">
    <location>
        <begin position="243"/>
        <end position="261"/>
    </location>
</feature>
<feature type="transmembrane region" description="Helical" evidence="8">
    <location>
        <begin position="340"/>
        <end position="360"/>
    </location>
</feature>
<evidence type="ECO:0000259" key="9">
    <source>
        <dbReference type="Pfam" id="PF13231"/>
    </source>
</evidence>
<organism evidence="10 11">
    <name type="scientific">Rhodoferax aquaticus</name>
    <dbReference type="NCBI Taxonomy" id="2527691"/>
    <lineage>
        <taxon>Bacteria</taxon>
        <taxon>Pseudomonadati</taxon>
        <taxon>Pseudomonadota</taxon>
        <taxon>Betaproteobacteria</taxon>
        <taxon>Burkholderiales</taxon>
        <taxon>Comamonadaceae</taxon>
        <taxon>Rhodoferax</taxon>
    </lineage>
</organism>
<dbReference type="GO" id="GO:0016763">
    <property type="term" value="F:pentosyltransferase activity"/>
    <property type="evidence" value="ECO:0007669"/>
    <property type="project" value="TreeGrafter"/>
</dbReference>
<feature type="transmembrane region" description="Helical" evidence="8">
    <location>
        <begin position="318"/>
        <end position="334"/>
    </location>
</feature>
<evidence type="ECO:0000256" key="7">
    <source>
        <dbReference type="ARBA" id="ARBA00023136"/>
    </source>
</evidence>
<name>A0A515EKN1_9BURK</name>
<feature type="transmembrane region" description="Helical" evidence="8">
    <location>
        <begin position="369"/>
        <end position="392"/>
    </location>
</feature>
<dbReference type="EMBL" id="CP036282">
    <property type="protein sequence ID" value="QDL53210.1"/>
    <property type="molecule type" value="Genomic_DNA"/>
</dbReference>
<evidence type="ECO:0000256" key="4">
    <source>
        <dbReference type="ARBA" id="ARBA00022679"/>
    </source>
</evidence>
<dbReference type="AlphaFoldDB" id="A0A515EKN1"/>
<dbReference type="GO" id="GO:0005886">
    <property type="term" value="C:plasma membrane"/>
    <property type="evidence" value="ECO:0007669"/>
    <property type="project" value="UniProtKB-SubCell"/>
</dbReference>
<reference evidence="11" key="1">
    <citation type="submission" date="2019-02" db="EMBL/GenBank/DDBJ databases">
        <title>Complete genome sequence of Rhodoferax sp. Gr-4.</title>
        <authorList>
            <person name="Jin L."/>
        </authorList>
    </citation>
    <scope>NUCLEOTIDE SEQUENCE [LARGE SCALE GENOMIC DNA]</scope>
    <source>
        <strain evidence="11">Gr-4</strain>
    </source>
</reference>
<evidence type="ECO:0000256" key="2">
    <source>
        <dbReference type="ARBA" id="ARBA00022475"/>
    </source>
</evidence>
<dbReference type="InterPro" id="IPR038731">
    <property type="entry name" value="RgtA/B/C-like"/>
</dbReference>
<evidence type="ECO:0000313" key="10">
    <source>
        <dbReference type="EMBL" id="QDL53210.1"/>
    </source>
</evidence>
<feature type="domain" description="Glycosyltransferase RgtA/B/C/D-like" evidence="9">
    <location>
        <begin position="95"/>
        <end position="261"/>
    </location>
</feature>
<proteinExistence type="predicted"/>
<evidence type="ECO:0000256" key="8">
    <source>
        <dbReference type="SAM" id="Phobius"/>
    </source>
</evidence>
<sequence length="545" mass="58804">MGFLWGGLAAPPKAVRACSEVNRGNTEQFRLRASYFFTNTTLLSFFHRFDINWRLAVLLVVVSIVHFSVGAVLGLSVDEAHYLLYAAHPALSYFDHPPMVGWVQIPLVALNAPEAVLRLVPQALWLASAVLVYRITVRLSGDAARAAQAAVWATLAFAAAPLLHVLGIGLLPDTLLVFWSLAIAAQTLRLMETSVAQRAGPWLLMGLLLGLAGLSKYTAILPAAAMGVCMLLAHGWAVLRNKYLWVAAVLALALVSPVLVWNAQNQWVSFHYQAQHGAGGAWSGVHVLRFLGLQVLAFGPLLWWGAWGVHAVARGQRCLLAFFVIPFAVFAWMSGGGSSLPHWTAPAWAVLAPFAGIALARSVQSRGRWVVGALLALQLAACAALLGLMASAGQPWAGSQQRYSAAPTNPFADLHGWSEAGQKASTLAAQRGLTSVAVQNWTLASRLGWYVRPLPVYALDDRFDQFDLWAGDLPAGGNTLLVDWSQMAYTVPLAPHGFASCTWLDTLPIERLSASLSRFDFYDCRAWSGKPAPQLKIDAGATYPG</sequence>
<evidence type="ECO:0000313" key="11">
    <source>
        <dbReference type="Proteomes" id="UP000317365"/>
    </source>
</evidence>
<feature type="transmembrane region" description="Helical" evidence="8">
    <location>
        <begin position="281"/>
        <end position="306"/>
    </location>
</feature>
<dbReference type="GO" id="GO:0009103">
    <property type="term" value="P:lipopolysaccharide biosynthetic process"/>
    <property type="evidence" value="ECO:0007669"/>
    <property type="project" value="UniProtKB-ARBA"/>
</dbReference>
<feature type="transmembrane region" description="Helical" evidence="8">
    <location>
        <begin position="202"/>
        <end position="231"/>
    </location>
</feature>
<gene>
    <name evidence="10" type="ORF">EXZ61_02925</name>
</gene>
<keyword evidence="6 8" id="KW-1133">Transmembrane helix</keyword>
<keyword evidence="4 10" id="KW-0808">Transferase</keyword>
<keyword evidence="3" id="KW-0328">Glycosyltransferase</keyword>
<feature type="transmembrane region" description="Helical" evidence="8">
    <location>
        <begin position="119"/>
        <end position="137"/>
    </location>
</feature>
<evidence type="ECO:0000256" key="6">
    <source>
        <dbReference type="ARBA" id="ARBA00022989"/>
    </source>
</evidence>
<dbReference type="PANTHER" id="PTHR33908">
    <property type="entry name" value="MANNOSYLTRANSFERASE YKCB-RELATED"/>
    <property type="match status" value="1"/>
</dbReference>
<feature type="transmembrane region" description="Helical" evidence="8">
    <location>
        <begin position="149"/>
        <end position="182"/>
    </location>
</feature>
<reference evidence="11" key="2">
    <citation type="journal article" date="2020" name="Int. J. Syst. Evol. Microbiol.">
        <title>Genomic insights into a novel species Rhodoferax aquaticus sp. nov., isolated from freshwater.</title>
        <authorList>
            <person name="Li T."/>
            <person name="Zhuo Y."/>
            <person name="Jin C.Z."/>
            <person name="Wu X."/>
            <person name="Ko S.R."/>
            <person name="Jin F.J."/>
            <person name="Ahn C.Y."/>
            <person name="Oh H.M."/>
            <person name="Lee H.G."/>
            <person name="Jin L."/>
        </authorList>
    </citation>
    <scope>NUCLEOTIDE SEQUENCE [LARGE SCALE GENOMIC DNA]</scope>
    <source>
        <strain evidence="11">Gr-4</strain>
    </source>
</reference>
<keyword evidence="2" id="KW-1003">Cell membrane</keyword>
<dbReference type="Proteomes" id="UP000317365">
    <property type="component" value="Chromosome"/>
</dbReference>
<comment type="subcellular location">
    <subcellularLocation>
        <location evidence="1">Cell membrane</location>
        <topology evidence="1">Multi-pass membrane protein</topology>
    </subcellularLocation>
</comment>
<dbReference type="PANTHER" id="PTHR33908:SF11">
    <property type="entry name" value="MEMBRANE PROTEIN"/>
    <property type="match status" value="1"/>
</dbReference>
<protein>
    <submittedName>
        <fullName evidence="10">Glycosyl transferase</fullName>
    </submittedName>
</protein>
<dbReference type="Pfam" id="PF13231">
    <property type="entry name" value="PMT_2"/>
    <property type="match status" value="1"/>
</dbReference>
<evidence type="ECO:0000256" key="5">
    <source>
        <dbReference type="ARBA" id="ARBA00022692"/>
    </source>
</evidence>